<dbReference type="Proteomes" id="UP000274822">
    <property type="component" value="Unassembled WGS sequence"/>
</dbReference>
<dbReference type="SUPFAM" id="SSF82109">
    <property type="entry name" value="MIR domain"/>
    <property type="match status" value="1"/>
</dbReference>
<dbReference type="AlphaFoldDB" id="A0A433PQZ8"/>
<dbReference type="Pfam" id="PF22693">
    <property type="entry name" value="MACPF_1"/>
    <property type="match status" value="1"/>
</dbReference>
<evidence type="ECO:0000259" key="2">
    <source>
        <dbReference type="Pfam" id="PF22693"/>
    </source>
</evidence>
<feature type="region of interest" description="Disordered" evidence="1">
    <location>
        <begin position="55"/>
        <end position="87"/>
    </location>
</feature>
<reference evidence="3 4" key="1">
    <citation type="journal article" date="2018" name="New Phytol.">
        <title>Phylogenomics of Endogonaceae and evolution of mycorrhizas within Mucoromycota.</title>
        <authorList>
            <person name="Chang Y."/>
            <person name="Desiro A."/>
            <person name="Na H."/>
            <person name="Sandor L."/>
            <person name="Lipzen A."/>
            <person name="Clum A."/>
            <person name="Barry K."/>
            <person name="Grigoriev I.V."/>
            <person name="Martin F.M."/>
            <person name="Stajich J.E."/>
            <person name="Smith M.E."/>
            <person name="Bonito G."/>
            <person name="Spatafora J.W."/>
        </authorList>
    </citation>
    <scope>NUCLEOTIDE SEQUENCE [LARGE SCALE GENOMIC DNA]</scope>
    <source>
        <strain evidence="3 4">AD002</strain>
    </source>
</reference>
<sequence length="615" mass="68953">MLTENQMPRMIVTRSLVKSQGGEVTMYLHHRLQHETNVGSYAQQQLAVSEWARLEATPSSSTGHPNRDSEDEHKLKHKHSTRDRLNIESEEFRKDVFNKQSLSCGLTINGTPKMQSVVQMKENMVPELRPSNDLREEELVSRSELTETLINNGFNQASVKALFPMVSTELSGSKTRIDQSGVADQKSSYHRVIYYYQATIKLTTETVEPTEDFVSSIRDALSNPNISEKYTALKTVFDRFGYIWAQKITLGGKITVSEKLEGHQTDSEKKTKALATAKASVNAAIAGLGQTGAGAGFTIDNEKGSSDAAAYVFKSSHLRVVAANTFAGGRASWEASLKNNPSTWQVILREELIPIYELLDDTLLPQVKQAMEVTLNLERVTTSSKLTIRNVETNHSLGWKKFYYGSTKGYPGMVVTTCPLMSGNSNESMVWTFVKSPSNNDRGPHIRFGDIVFIQPASVMGTTSNKLYLHGSHRQDAPVTKTAREVSLRFFANESPNENDEWMILPCDDGSGDAGADIDLDVSMRRSSYLTKTDRFKLRHRTTDKHYLASHKITIESIRVRKKPNEANPPFSLHPPMLKDNKNVGDFATRFYEVLLLEAPNCTDQKDIWEILKKD</sequence>
<evidence type="ECO:0000313" key="3">
    <source>
        <dbReference type="EMBL" id="RUS19955.1"/>
    </source>
</evidence>
<dbReference type="InterPro" id="IPR054586">
    <property type="entry name" value="MACPF_1_fungal"/>
</dbReference>
<feature type="domain" description="MACPF-like" evidence="2">
    <location>
        <begin position="142"/>
        <end position="366"/>
    </location>
</feature>
<dbReference type="EMBL" id="RBNJ01021318">
    <property type="protein sequence ID" value="RUS19955.1"/>
    <property type="molecule type" value="Genomic_DNA"/>
</dbReference>
<name>A0A433PQZ8_9FUNG</name>
<accession>A0A433PQZ8</accession>
<organism evidence="3 4">
    <name type="scientific">Jimgerdemannia flammicorona</name>
    <dbReference type="NCBI Taxonomy" id="994334"/>
    <lineage>
        <taxon>Eukaryota</taxon>
        <taxon>Fungi</taxon>
        <taxon>Fungi incertae sedis</taxon>
        <taxon>Mucoromycota</taxon>
        <taxon>Mucoromycotina</taxon>
        <taxon>Endogonomycetes</taxon>
        <taxon>Endogonales</taxon>
        <taxon>Endogonaceae</taxon>
        <taxon>Jimgerdemannia</taxon>
    </lineage>
</organism>
<comment type="caution">
    <text evidence="3">The sequence shown here is derived from an EMBL/GenBank/DDBJ whole genome shotgun (WGS) entry which is preliminary data.</text>
</comment>
<protein>
    <recommendedName>
        <fullName evidence="2">MACPF-like domain-containing protein</fullName>
    </recommendedName>
</protein>
<gene>
    <name evidence="3" type="ORF">BC938DRAFT_475649</name>
</gene>
<dbReference type="InterPro" id="IPR036300">
    <property type="entry name" value="MIR_dom_sf"/>
</dbReference>
<dbReference type="Gene3D" id="2.80.10.50">
    <property type="match status" value="1"/>
</dbReference>
<proteinExistence type="predicted"/>
<keyword evidence="4" id="KW-1185">Reference proteome</keyword>
<feature type="compositionally biased region" description="Basic and acidic residues" evidence="1">
    <location>
        <begin position="65"/>
        <end position="74"/>
    </location>
</feature>
<evidence type="ECO:0000313" key="4">
    <source>
        <dbReference type="Proteomes" id="UP000274822"/>
    </source>
</evidence>
<evidence type="ECO:0000256" key="1">
    <source>
        <dbReference type="SAM" id="MobiDB-lite"/>
    </source>
</evidence>